<dbReference type="AlphaFoldDB" id="A0A9D0Z5F7"/>
<sequence>MDFKLHAPYQPTGDQPQAIEALTRGVELGFHEQVMLGVTGSGKTFTMANIIQRLNRPTLVLAHNKTLAAQLCAEFREFFPENAVEYFVSYYDYYQPEAYIPHTDTYIEKDASTNDEIDRLRLSATCSLLERRDVIVVASVSCIYGLGEPDDFAKMMISLRPGMTMEMAELQRRLVEDHYARNDMAFERNNFRVRGDTIDIYPAYWRDKAIRVEFFGDEIDRISQINAVTGMPEKVLSHVPIYPASHYITPRDKMARAITEIEAELWDQVKYFEEHDKLLEAQRIRQRTLYDIEMMQELGYCSGIENYSRIISGRPVGSAPMTLLDYFPKDFLLFVDESHVTLPQVRAMYNGDRARKESLVGYGFRLPCAFDNRPLTFPEFEERINQAIYVSATPGEYELSRSAQTAEQVIRPTGLLDPEVEVRPVTGQIDDLMGEIRVRAERNERVLVTTLTKKMAEDLTEYLRKHDIRVRYMHSDISAMERMEIIRDLRLAKFDVLVGINLLREGLDLPEVSLVAVLDADKEGFLRSETSLIQTMGRAARNAEGKVILYADTVTPSMRAAMDETARRRSIQDAYNQAHGIVPKTIVKSVRDLIEISKPTEEIRGKSGVRMTKVEKEREIARLEKAMREAARMMEFEYAAVLRDQIIELRK</sequence>
<evidence type="ECO:0000256" key="8">
    <source>
        <dbReference type="ARBA" id="ARBA00022881"/>
    </source>
</evidence>
<dbReference type="NCBIfam" id="TIGR00631">
    <property type="entry name" value="uvrb"/>
    <property type="match status" value="1"/>
</dbReference>
<dbReference type="InterPro" id="IPR027417">
    <property type="entry name" value="P-loop_NTPase"/>
</dbReference>
<dbReference type="HAMAP" id="MF_00204">
    <property type="entry name" value="UvrB"/>
    <property type="match status" value="1"/>
</dbReference>
<dbReference type="Pfam" id="PF17757">
    <property type="entry name" value="UvrB_inter"/>
    <property type="match status" value="1"/>
</dbReference>
<dbReference type="PANTHER" id="PTHR24029">
    <property type="entry name" value="UVRABC SYSTEM PROTEIN B"/>
    <property type="match status" value="1"/>
</dbReference>
<evidence type="ECO:0000256" key="10">
    <source>
        <dbReference type="ARBA" id="ARBA00026033"/>
    </source>
</evidence>
<protein>
    <recommendedName>
        <fullName evidence="11 12">UvrABC system protein B</fullName>
        <shortName evidence="12">Protein UvrB</shortName>
    </recommendedName>
    <alternativeName>
        <fullName evidence="12">Excinuclease ABC subunit B</fullName>
    </alternativeName>
</protein>
<dbReference type="GO" id="GO:0016887">
    <property type="term" value="F:ATP hydrolysis activity"/>
    <property type="evidence" value="ECO:0007669"/>
    <property type="project" value="InterPro"/>
</dbReference>
<reference evidence="17" key="1">
    <citation type="submission" date="2020-10" db="EMBL/GenBank/DDBJ databases">
        <authorList>
            <person name="Gilroy R."/>
        </authorList>
    </citation>
    <scope>NUCLEOTIDE SEQUENCE</scope>
    <source>
        <strain evidence="17">ChiSjej2B20-13462</strain>
    </source>
</reference>
<comment type="caution">
    <text evidence="17">The sequence shown here is derived from an EMBL/GenBank/DDBJ whole genome shotgun (WGS) entry which is preliminary data.</text>
</comment>
<organism evidence="17 18">
    <name type="scientific">Candidatus Avoscillospira stercorigallinarum</name>
    <dbReference type="NCBI Taxonomy" id="2840708"/>
    <lineage>
        <taxon>Bacteria</taxon>
        <taxon>Bacillati</taxon>
        <taxon>Bacillota</taxon>
        <taxon>Clostridia</taxon>
        <taxon>Eubacteriales</taxon>
        <taxon>Oscillospiraceae</taxon>
        <taxon>Oscillospiraceae incertae sedis</taxon>
        <taxon>Candidatus Avoscillospira</taxon>
    </lineage>
</organism>
<keyword evidence="3 12" id="KW-0963">Cytoplasm</keyword>
<feature type="domain" description="UVR" evidence="14">
    <location>
        <begin position="617"/>
        <end position="651"/>
    </location>
</feature>
<dbReference type="SMART" id="SM00487">
    <property type="entry name" value="DEXDc"/>
    <property type="match status" value="1"/>
</dbReference>
<comment type="domain">
    <text evidence="12">The beta-hairpin motif is involved in DNA binding.</text>
</comment>
<dbReference type="Proteomes" id="UP000886874">
    <property type="component" value="Unassembled WGS sequence"/>
</dbReference>
<dbReference type="GO" id="GO:0006289">
    <property type="term" value="P:nucleotide-excision repair"/>
    <property type="evidence" value="ECO:0007669"/>
    <property type="project" value="UniProtKB-UniRule"/>
</dbReference>
<keyword evidence="12 13" id="KW-0742">SOS response</keyword>
<comment type="subcellular location">
    <subcellularLocation>
        <location evidence="1 12 13">Cytoplasm</location>
    </subcellularLocation>
</comment>
<evidence type="ECO:0000256" key="6">
    <source>
        <dbReference type="ARBA" id="ARBA00022769"/>
    </source>
</evidence>
<evidence type="ECO:0000256" key="4">
    <source>
        <dbReference type="ARBA" id="ARBA00022741"/>
    </source>
</evidence>
<feature type="domain" description="Helicase C-terminal" evidence="16">
    <location>
        <begin position="428"/>
        <end position="594"/>
    </location>
</feature>
<reference evidence="17" key="2">
    <citation type="journal article" date="2021" name="PeerJ">
        <title>Extensive microbial diversity within the chicken gut microbiome revealed by metagenomics and culture.</title>
        <authorList>
            <person name="Gilroy R."/>
            <person name="Ravi A."/>
            <person name="Getino M."/>
            <person name="Pursley I."/>
            <person name="Horton D.L."/>
            <person name="Alikhan N.F."/>
            <person name="Baker D."/>
            <person name="Gharbi K."/>
            <person name="Hall N."/>
            <person name="Watson M."/>
            <person name="Adriaenssens E.M."/>
            <person name="Foster-Nyarko E."/>
            <person name="Jarju S."/>
            <person name="Secka A."/>
            <person name="Antonio M."/>
            <person name="Oren A."/>
            <person name="Chaudhuri R.R."/>
            <person name="La Ragione R."/>
            <person name="Hildebrand F."/>
            <person name="Pallen M.J."/>
        </authorList>
    </citation>
    <scope>NUCLEOTIDE SEQUENCE</scope>
    <source>
        <strain evidence="17">ChiSjej2B20-13462</strain>
    </source>
</reference>
<dbReference type="PROSITE" id="PS51192">
    <property type="entry name" value="HELICASE_ATP_BIND_1"/>
    <property type="match status" value="1"/>
</dbReference>
<keyword evidence="4 12" id="KW-0547">Nucleotide-binding</keyword>
<evidence type="ECO:0000256" key="12">
    <source>
        <dbReference type="HAMAP-Rule" id="MF_00204"/>
    </source>
</evidence>
<evidence type="ECO:0000256" key="13">
    <source>
        <dbReference type="RuleBase" id="RU003587"/>
    </source>
</evidence>
<evidence type="ECO:0000256" key="2">
    <source>
        <dbReference type="ARBA" id="ARBA00008533"/>
    </source>
</evidence>
<comment type="subunit">
    <text evidence="10 12 13">Forms a heterotetramer with UvrA during the search for lesions. Interacts with UvrC in an incision complex.</text>
</comment>
<dbReference type="GO" id="GO:0003677">
    <property type="term" value="F:DNA binding"/>
    <property type="evidence" value="ECO:0007669"/>
    <property type="project" value="UniProtKB-UniRule"/>
</dbReference>
<dbReference type="InterPro" id="IPR004807">
    <property type="entry name" value="UvrB"/>
</dbReference>
<feature type="binding site" evidence="12">
    <location>
        <begin position="37"/>
        <end position="44"/>
    </location>
    <ligand>
        <name>ATP</name>
        <dbReference type="ChEBI" id="CHEBI:30616"/>
    </ligand>
</feature>
<dbReference type="Pfam" id="PF12344">
    <property type="entry name" value="UvrB"/>
    <property type="match status" value="1"/>
</dbReference>
<dbReference type="SMART" id="SM00490">
    <property type="entry name" value="HELICc"/>
    <property type="match status" value="1"/>
</dbReference>
<dbReference type="InterPro" id="IPR001943">
    <property type="entry name" value="UVR_dom"/>
</dbReference>
<dbReference type="GO" id="GO:0009380">
    <property type="term" value="C:excinuclease repair complex"/>
    <property type="evidence" value="ECO:0007669"/>
    <property type="project" value="InterPro"/>
</dbReference>
<keyword evidence="5 12" id="KW-0227">DNA damage</keyword>
<name>A0A9D0Z5F7_9FIRM</name>
<dbReference type="GO" id="GO:0009381">
    <property type="term" value="F:excinuclease ABC activity"/>
    <property type="evidence" value="ECO:0007669"/>
    <property type="project" value="UniProtKB-UniRule"/>
</dbReference>
<dbReference type="GO" id="GO:0005524">
    <property type="term" value="F:ATP binding"/>
    <property type="evidence" value="ECO:0007669"/>
    <property type="project" value="UniProtKB-UniRule"/>
</dbReference>
<dbReference type="PROSITE" id="PS51194">
    <property type="entry name" value="HELICASE_CTER"/>
    <property type="match status" value="1"/>
</dbReference>
<evidence type="ECO:0000256" key="3">
    <source>
        <dbReference type="ARBA" id="ARBA00022490"/>
    </source>
</evidence>
<comment type="similarity">
    <text evidence="2 12 13">Belongs to the UvrB family.</text>
</comment>
<dbReference type="Pfam" id="PF04851">
    <property type="entry name" value="ResIII"/>
    <property type="match status" value="1"/>
</dbReference>
<keyword evidence="6 12" id="KW-0228">DNA excision</keyword>
<evidence type="ECO:0000256" key="1">
    <source>
        <dbReference type="ARBA" id="ARBA00004496"/>
    </source>
</evidence>
<evidence type="ECO:0000256" key="7">
    <source>
        <dbReference type="ARBA" id="ARBA00022840"/>
    </source>
</evidence>
<keyword evidence="7 12" id="KW-0067">ATP-binding</keyword>
<dbReference type="Pfam" id="PF00271">
    <property type="entry name" value="Helicase_C"/>
    <property type="match status" value="1"/>
</dbReference>
<evidence type="ECO:0000313" key="18">
    <source>
        <dbReference type="Proteomes" id="UP000886874"/>
    </source>
</evidence>
<dbReference type="InterPro" id="IPR036876">
    <property type="entry name" value="UVR_dom_sf"/>
</dbReference>
<dbReference type="InterPro" id="IPR001650">
    <property type="entry name" value="Helicase_C-like"/>
</dbReference>
<evidence type="ECO:0000313" key="17">
    <source>
        <dbReference type="EMBL" id="HIQ68956.1"/>
    </source>
</evidence>
<dbReference type="InterPro" id="IPR024759">
    <property type="entry name" value="UvrB_YAD/RRR_dom"/>
</dbReference>
<dbReference type="PANTHER" id="PTHR24029:SF0">
    <property type="entry name" value="UVRABC SYSTEM PROTEIN B"/>
    <property type="match status" value="1"/>
</dbReference>
<evidence type="ECO:0000256" key="9">
    <source>
        <dbReference type="ARBA" id="ARBA00023204"/>
    </source>
</evidence>
<evidence type="ECO:0000259" key="15">
    <source>
        <dbReference type="PROSITE" id="PS51192"/>
    </source>
</evidence>
<dbReference type="InterPro" id="IPR041471">
    <property type="entry name" value="UvrB_inter"/>
</dbReference>
<gene>
    <name evidence="12 17" type="primary">uvrB</name>
    <name evidence="17" type="ORF">IAA67_01290</name>
</gene>
<feature type="domain" description="Helicase ATP-binding" evidence="15">
    <location>
        <begin position="24"/>
        <end position="158"/>
    </location>
</feature>
<dbReference type="GO" id="GO:0009432">
    <property type="term" value="P:SOS response"/>
    <property type="evidence" value="ECO:0007669"/>
    <property type="project" value="UniProtKB-UniRule"/>
</dbReference>
<keyword evidence="8 12" id="KW-0267">Excision nuclease</keyword>
<dbReference type="GO" id="GO:0005737">
    <property type="term" value="C:cytoplasm"/>
    <property type="evidence" value="ECO:0007669"/>
    <property type="project" value="UniProtKB-SubCell"/>
</dbReference>
<dbReference type="EMBL" id="DVFN01000016">
    <property type="protein sequence ID" value="HIQ68956.1"/>
    <property type="molecule type" value="Genomic_DNA"/>
</dbReference>
<keyword evidence="9 12" id="KW-0234">DNA repair</keyword>
<feature type="short sequence motif" description="Beta-hairpin" evidence="12">
    <location>
        <begin position="90"/>
        <end position="113"/>
    </location>
</feature>
<evidence type="ECO:0000256" key="11">
    <source>
        <dbReference type="ARBA" id="ARBA00029504"/>
    </source>
</evidence>
<dbReference type="Gene3D" id="4.10.860.10">
    <property type="entry name" value="UVR domain"/>
    <property type="match status" value="1"/>
</dbReference>
<dbReference type="NCBIfam" id="NF003673">
    <property type="entry name" value="PRK05298.1"/>
    <property type="match status" value="1"/>
</dbReference>
<dbReference type="PROSITE" id="PS50151">
    <property type="entry name" value="UVR"/>
    <property type="match status" value="1"/>
</dbReference>
<dbReference type="InterPro" id="IPR014001">
    <property type="entry name" value="Helicase_ATP-bd"/>
</dbReference>
<dbReference type="SUPFAM" id="SSF46600">
    <property type="entry name" value="C-terminal UvrC-binding domain of UvrB"/>
    <property type="match status" value="1"/>
</dbReference>
<evidence type="ECO:0000259" key="16">
    <source>
        <dbReference type="PROSITE" id="PS51194"/>
    </source>
</evidence>
<evidence type="ECO:0000256" key="5">
    <source>
        <dbReference type="ARBA" id="ARBA00022763"/>
    </source>
</evidence>
<dbReference type="Pfam" id="PF02151">
    <property type="entry name" value="UVR"/>
    <property type="match status" value="1"/>
</dbReference>
<dbReference type="CDD" id="cd18790">
    <property type="entry name" value="SF2_C_UvrB"/>
    <property type="match status" value="1"/>
</dbReference>
<dbReference type="CDD" id="cd17916">
    <property type="entry name" value="DEXHc_UvrB"/>
    <property type="match status" value="1"/>
</dbReference>
<dbReference type="InterPro" id="IPR006935">
    <property type="entry name" value="Helicase/UvrB_N"/>
</dbReference>
<accession>A0A9D0Z5F7</accession>
<proteinExistence type="inferred from homology"/>
<dbReference type="SUPFAM" id="SSF52540">
    <property type="entry name" value="P-loop containing nucleoside triphosphate hydrolases"/>
    <property type="match status" value="2"/>
</dbReference>
<dbReference type="Gene3D" id="3.40.50.300">
    <property type="entry name" value="P-loop containing nucleotide triphosphate hydrolases"/>
    <property type="match status" value="3"/>
</dbReference>
<comment type="function">
    <text evidence="12">The UvrABC repair system catalyzes the recognition and processing of DNA lesions. A damage recognition complex composed of 2 UvrA and 2 UvrB subunits scans DNA for abnormalities. Upon binding of the UvrA(2)B(2) complex to a putative damaged site, the DNA wraps around one UvrB monomer. DNA wrap is dependent on ATP binding by UvrB and probably causes local melting of the DNA helix, facilitating insertion of UvrB beta-hairpin between the DNA strands. Then UvrB probes one DNA strand for the presence of a lesion. If a lesion is found the UvrA subunits dissociate and the UvrB-DNA preincision complex is formed. This complex is subsequently bound by UvrC and the second UvrB is released. If no lesion is found, the DNA wraps around the other UvrB subunit that will check the other stand for damage.</text>
</comment>
<evidence type="ECO:0000259" key="14">
    <source>
        <dbReference type="PROSITE" id="PS50151"/>
    </source>
</evidence>